<evidence type="ECO:0000313" key="6">
    <source>
        <dbReference type="Proteomes" id="UP001167919"/>
    </source>
</evidence>
<dbReference type="PANTHER" id="PTHR43490:SF99">
    <property type="entry name" value="SHORT-CHAIN DEHYDROGENASE_REDUCTASE"/>
    <property type="match status" value="1"/>
</dbReference>
<dbReference type="SUPFAM" id="SSF51735">
    <property type="entry name" value="NAD(P)-binding Rossmann-fold domains"/>
    <property type="match status" value="1"/>
</dbReference>
<keyword evidence="2" id="KW-0521">NADP</keyword>
<dbReference type="Gene3D" id="3.40.50.720">
    <property type="entry name" value="NAD(P)-binding Rossmann-like Domain"/>
    <property type="match status" value="1"/>
</dbReference>
<protein>
    <submittedName>
        <fullName evidence="5">SDR family NAD(P)-dependent oxidoreductase</fullName>
    </submittedName>
</protein>
<dbReference type="AlphaFoldDB" id="A0AAJ1VNX5"/>
<evidence type="ECO:0000256" key="3">
    <source>
        <dbReference type="ARBA" id="ARBA00023002"/>
    </source>
</evidence>
<name>A0AAJ1VNX5_9LACO</name>
<comment type="caution">
    <text evidence="5">The sequence shown here is derived from an EMBL/GenBank/DDBJ whole genome shotgun (WGS) entry which is preliminary data.</text>
</comment>
<evidence type="ECO:0000256" key="2">
    <source>
        <dbReference type="ARBA" id="ARBA00022857"/>
    </source>
</evidence>
<dbReference type="PRINTS" id="PR00080">
    <property type="entry name" value="SDRFAMILY"/>
</dbReference>
<gene>
    <name evidence="5" type="ORF">EVC35_06635</name>
</gene>
<sequence>MTKSVLITGANKGIGFETAKQMGKQGWTVLIGARNEGRGKEAVHRLQAEGITAQWLRIDLNDTSSIHEAARYLGEHYPKLDGLINNAGISGNMQRNPLELASSELEELAKVNFLGNFEMIKSFTPLLSRNHGRILNVTIPSTPIGSFNPLGYLASKASLNSMIKSFAMYYKKHEISVEIFGVILGGISTDLNKHQSGLLIRTVQEGGGSIAKAMMDRHHHQGKIIIRMGLTQLVRNFIFRKHN</sequence>
<dbReference type="PRINTS" id="PR00081">
    <property type="entry name" value="GDHRDH"/>
</dbReference>
<evidence type="ECO:0000313" key="5">
    <source>
        <dbReference type="EMBL" id="MDN6900679.1"/>
    </source>
</evidence>
<evidence type="ECO:0000256" key="1">
    <source>
        <dbReference type="ARBA" id="ARBA00006484"/>
    </source>
</evidence>
<dbReference type="Proteomes" id="UP001167919">
    <property type="component" value="Unassembled WGS sequence"/>
</dbReference>
<dbReference type="Pfam" id="PF00106">
    <property type="entry name" value="adh_short"/>
    <property type="match status" value="1"/>
</dbReference>
<keyword evidence="3" id="KW-0560">Oxidoreductase</keyword>
<accession>A0AAJ1VNX5</accession>
<reference evidence="5" key="1">
    <citation type="submission" date="2019-01" db="EMBL/GenBank/DDBJ databases">
        <title>Oenococcus sicerae UCMA17102.</title>
        <authorList>
            <person name="Cousin F.J."/>
            <person name="Le Guellec R."/>
            <person name="Cretenet M."/>
        </authorList>
    </citation>
    <scope>NUCLEOTIDE SEQUENCE</scope>
    <source>
        <strain evidence="5">UCMA17102</strain>
    </source>
</reference>
<comment type="similarity">
    <text evidence="1 4">Belongs to the short-chain dehydrogenases/reductases (SDR) family.</text>
</comment>
<evidence type="ECO:0000256" key="4">
    <source>
        <dbReference type="RuleBase" id="RU000363"/>
    </source>
</evidence>
<proteinExistence type="inferred from homology"/>
<dbReference type="InterPro" id="IPR002347">
    <property type="entry name" value="SDR_fam"/>
</dbReference>
<dbReference type="EMBL" id="SDWY01000003">
    <property type="protein sequence ID" value="MDN6900679.1"/>
    <property type="molecule type" value="Genomic_DNA"/>
</dbReference>
<dbReference type="PANTHER" id="PTHR43490">
    <property type="entry name" value="(+)-NEOMENTHOL DEHYDROGENASE"/>
    <property type="match status" value="1"/>
</dbReference>
<dbReference type="GO" id="GO:0016491">
    <property type="term" value="F:oxidoreductase activity"/>
    <property type="evidence" value="ECO:0007669"/>
    <property type="project" value="UniProtKB-KW"/>
</dbReference>
<organism evidence="5 6">
    <name type="scientific">Oenococcus sicerae</name>
    <dbReference type="NCBI Taxonomy" id="2203724"/>
    <lineage>
        <taxon>Bacteria</taxon>
        <taxon>Bacillati</taxon>
        <taxon>Bacillota</taxon>
        <taxon>Bacilli</taxon>
        <taxon>Lactobacillales</taxon>
        <taxon>Lactobacillaceae</taxon>
        <taxon>Oenococcus</taxon>
    </lineage>
</organism>
<dbReference type="InterPro" id="IPR036291">
    <property type="entry name" value="NAD(P)-bd_dom_sf"/>
</dbReference>
<dbReference type="RefSeq" id="WP_301711330.1">
    <property type="nucleotide sequence ID" value="NZ_SDWY01000003.1"/>
</dbReference>